<comment type="caution">
    <text evidence="6">The sequence shown here is derived from an EMBL/GenBank/DDBJ whole genome shotgun (WGS) entry which is preliminary data.</text>
</comment>
<dbReference type="InterPro" id="IPR010982">
    <property type="entry name" value="Lambda_DNA-bd_dom_sf"/>
</dbReference>
<protein>
    <submittedName>
        <fullName evidence="6">LacI family transcriptional regulator</fullName>
    </submittedName>
</protein>
<dbReference type="PROSITE" id="PS50932">
    <property type="entry name" value="HTH_LACI_2"/>
    <property type="match status" value="1"/>
</dbReference>
<dbReference type="OrthoDB" id="37081at2"/>
<evidence type="ECO:0000313" key="7">
    <source>
        <dbReference type="Proteomes" id="UP000316252"/>
    </source>
</evidence>
<proteinExistence type="predicted"/>
<evidence type="ECO:0000259" key="5">
    <source>
        <dbReference type="PROSITE" id="PS50932"/>
    </source>
</evidence>
<evidence type="ECO:0000256" key="4">
    <source>
        <dbReference type="ARBA" id="ARBA00023163"/>
    </source>
</evidence>
<keyword evidence="4" id="KW-0804">Transcription</keyword>
<dbReference type="Proteomes" id="UP000316252">
    <property type="component" value="Unassembled WGS sequence"/>
</dbReference>
<dbReference type="SMART" id="SM00354">
    <property type="entry name" value="HTH_LACI"/>
    <property type="match status" value="1"/>
</dbReference>
<dbReference type="RefSeq" id="WP_141163012.1">
    <property type="nucleotide sequence ID" value="NZ_VHQG01000002.1"/>
</dbReference>
<keyword evidence="3" id="KW-0238">DNA-binding</keyword>
<dbReference type="SUPFAM" id="SSF47413">
    <property type="entry name" value="lambda repressor-like DNA-binding domains"/>
    <property type="match status" value="1"/>
</dbReference>
<dbReference type="GO" id="GO:0000976">
    <property type="term" value="F:transcription cis-regulatory region binding"/>
    <property type="evidence" value="ECO:0007669"/>
    <property type="project" value="TreeGrafter"/>
</dbReference>
<evidence type="ECO:0000256" key="1">
    <source>
        <dbReference type="ARBA" id="ARBA00022491"/>
    </source>
</evidence>
<dbReference type="SUPFAM" id="SSF53822">
    <property type="entry name" value="Periplasmic binding protein-like I"/>
    <property type="match status" value="1"/>
</dbReference>
<keyword evidence="7" id="KW-1185">Reference proteome</keyword>
<dbReference type="InterPro" id="IPR046335">
    <property type="entry name" value="LacI/GalR-like_sensor"/>
</dbReference>
<dbReference type="CDD" id="cd01392">
    <property type="entry name" value="HTH_LacI"/>
    <property type="match status" value="1"/>
</dbReference>
<dbReference type="Gene3D" id="3.40.50.2300">
    <property type="match status" value="2"/>
</dbReference>
<evidence type="ECO:0000313" key="6">
    <source>
        <dbReference type="EMBL" id="TPW75652.1"/>
    </source>
</evidence>
<keyword evidence="1" id="KW-0678">Repressor</keyword>
<dbReference type="PANTHER" id="PTHR30146:SF148">
    <property type="entry name" value="HTH-TYPE TRANSCRIPTIONAL REPRESSOR PURR-RELATED"/>
    <property type="match status" value="1"/>
</dbReference>
<dbReference type="InterPro" id="IPR028082">
    <property type="entry name" value="Peripla_BP_I"/>
</dbReference>
<organism evidence="6 7">
    <name type="scientific">Schumannella soli</name>
    <dbReference type="NCBI Taxonomy" id="2590779"/>
    <lineage>
        <taxon>Bacteria</taxon>
        <taxon>Bacillati</taxon>
        <taxon>Actinomycetota</taxon>
        <taxon>Actinomycetes</taxon>
        <taxon>Micrococcales</taxon>
        <taxon>Microbacteriaceae</taxon>
        <taxon>Schumannella</taxon>
    </lineage>
</organism>
<dbReference type="AlphaFoldDB" id="A0A506Y121"/>
<dbReference type="CDD" id="cd06267">
    <property type="entry name" value="PBP1_LacI_sugar_binding-like"/>
    <property type="match status" value="1"/>
</dbReference>
<dbReference type="Pfam" id="PF13377">
    <property type="entry name" value="Peripla_BP_3"/>
    <property type="match status" value="1"/>
</dbReference>
<dbReference type="Gene3D" id="1.10.260.40">
    <property type="entry name" value="lambda repressor-like DNA-binding domains"/>
    <property type="match status" value="1"/>
</dbReference>
<dbReference type="Pfam" id="PF00356">
    <property type="entry name" value="LacI"/>
    <property type="match status" value="1"/>
</dbReference>
<reference evidence="6 7" key="1">
    <citation type="submission" date="2019-06" db="EMBL/GenBank/DDBJ databases">
        <authorList>
            <person name="Li F."/>
        </authorList>
    </citation>
    <scope>NUCLEOTIDE SEQUENCE [LARGE SCALE GENOMIC DNA]</scope>
    <source>
        <strain evidence="6 7">10F1D-1</strain>
    </source>
</reference>
<keyword evidence="2" id="KW-0805">Transcription regulation</keyword>
<accession>A0A506Y121</accession>
<evidence type="ECO:0000256" key="3">
    <source>
        <dbReference type="ARBA" id="ARBA00023125"/>
    </source>
</evidence>
<feature type="domain" description="HTH lacI-type" evidence="5">
    <location>
        <begin position="11"/>
        <end position="65"/>
    </location>
</feature>
<dbReference type="InterPro" id="IPR000843">
    <property type="entry name" value="HTH_LacI"/>
</dbReference>
<sequence>MSIQRDGGASPTISEVAAEAGVGRATVARTLGGYGSVSPKTREVVLAAAQRLGYRPNSVARSMSTGETRTLGVVLADVGNPFFAGVLRGIADAARRADYDVLVLSTDEDLAQEAAAIDVLVDKRVDGVILAPAAGRQARMPQIDLLEQRGIPLVLLDRLVDAVTADAVVINNREASREAVASLIEAGHRRIGFVWGPVTTEPAAGADDLRRILDSALWSDGERLLGYLEALEQAGIPFDTSLVTHVAKHESQATRAVLGMLALSDPPTAIFATETDALTGSLRALRQRGLRCPDDVSLIGFDDSSWASVMTPAMSVVAQPMHQLGKLAAECLLARMAGGVAPVATHVLEADFVRRDSVAPPPAN</sequence>
<evidence type="ECO:0000256" key="2">
    <source>
        <dbReference type="ARBA" id="ARBA00023015"/>
    </source>
</evidence>
<name>A0A506Y121_9MICO</name>
<dbReference type="GO" id="GO:0003700">
    <property type="term" value="F:DNA-binding transcription factor activity"/>
    <property type="evidence" value="ECO:0007669"/>
    <property type="project" value="TreeGrafter"/>
</dbReference>
<dbReference type="PANTHER" id="PTHR30146">
    <property type="entry name" value="LACI-RELATED TRANSCRIPTIONAL REPRESSOR"/>
    <property type="match status" value="1"/>
</dbReference>
<dbReference type="EMBL" id="VHQG01000002">
    <property type="protein sequence ID" value="TPW75652.1"/>
    <property type="molecule type" value="Genomic_DNA"/>
</dbReference>
<gene>
    <name evidence="6" type="ORF">FJ657_07155</name>
</gene>